<dbReference type="EMBL" id="AP021875">
    <property type="protein sequence ID" value="BBO78152.1"/>
    <property type="molecule type" value="Genomic_DNA"/>
</dbReference>
<sequence length="79" mass="8615">MKSMFEKPGLVLLGIVIALIFLLLTGAVSIGDRPQIGRYRLTAVVRGNFPDLFIIDTATGAVKWVGNDEGKPFNQIKGR</sequence>
<dbReference type="RefSeq" id="WP_155306814.1">
    <property type="nucleotide sequence ID" value="NZ_AP021875.1"/>
</dbReference>
<dbReference type="Proteomes" id="UP000427769">
    <property type="component" value="Chromosome"/>
</dbReference>
<reference evidence="1 2" key="1">
    <citation type="submission" date="2019-11" db="EMBL/GenBank/DDBJ databases">
        <title>Comparative genomics of hydrocarbon-degrading Desulfosarcina strains.</title>
        <authorList>
            <person name="Watanabe M."/>
            <person name="Kojima H."/>
            <person name="Fukui M."/>
        </authorList>
    </citation>
    <scope>NUCLEOTIDE SEQUENCE [LARGE SCALE GENOMIC DNA]</scope>
    <source>
        <strain evidence="1 2">PP31</strain>
    </source>
</reference>
<dbReference type="OrthoDB" id="5422871at2"/>
<proteinExistence type="predicted"/>
<dbReference type="AlphaFoldDB" id="A0A5K7Z7Z8"/>
<protein>
    <submittedName>
        <fullName evidence="1">Uncharacterized protein</fullName>
    </submittedName>
</protein>
<organism evidence="1 2">
    <name type="scientific">Desulfosarcina widdelii</name>
    <dbReference type="NCBI Taxonomy" id="947919"/>
    <lineage>
        <taxon>Bacteria</taxon>
        <taxon>Pseudomonadati</taxon>
        <taxon>Thermodesulfobacteriota</taxon>
        <taxon>Desulfobacteria</taxon>
        <taxon>Desulfobacterales</taxon>
        <taxon>Desulfosarcinaceae</taxon>
        <taxon>Desulfosarcina</taxon>
    </lineage>
</organism>
<keyword evidence="2" id="KW-1185">Reference proteome</keyword>
<name>A0A5K7Z7Z8_9BACT</name>
<gene>
    <name evidence="1" type="ORF">DSCW_55690</name>
</gene>
<evidence type="ECO:0000313" key="2">
    <source>
        <dbReference type="Proteomes" id="UP000427769"/>
    </source>
</evidence>
<dbReference type="KEGG" id="dwd:DSCW_55690"/>
<evidence type="ECO:0000313" key="1">
    <source>
        <dbReference type="EMBL" id="BBO78152.1"/>
    </source>
</evidence>
<accession>A0A5K7Z7Z8</accession>